<evidence type="ECO:0000256" key="2">
    <source>
        <dbReference type="ARBA" id="ARBA00011900"/>
    </source>
</evidence>
<dbReference type="GO" id="GO:1904047">
    <property type="term" value="F:S-adenosyl-L-methionine binding"/>
    <property type="evidence" value="ECO:0007669"/>
    <property type="project" value="TreeGrafter"/>
</dbReference>
<dbReference type="GO" id="GO:0006298">
    <property type="term" value="P:mismatch repair"/>
    <property type="evidence" value="ECO:0007669"/>
    <property type="project" value="TreeGrafter"/>
</dbReference>
<dbReference type="EC" id="2.1.1.72" evidence="2 7"/>
<dbReference type="PANTHER" id="PTHR30481">
    <property type="entry name" value="DNA ADENINE METHYLASE"/>
    <property type="match status" value="1"/>
</dbReference>
<dbReference type="GO" id="GO:0009007">
    <property type="term" value="F:site-specific DNA-methyltransferase (adenine-specific) activity"/>
    <property type="evidence" value="ECO:0007669"/>
    <property type="project" value="UniProtKB-UniRule"/>
</dbReference>
<dbReference type="EMBL" id="FNTB01000002">
    <property type="protein sequence ID" value="SEC96498.1"/>
    <property type="molecule type" value="Genomic_DNA"/>
</dbReference>
<dbReference type="PROSITE" id="PS00092">
    <property type="entry name" value="N6_MTASE"/>
    <property type="match status" value="1"/>
</dbReference>
<dbReference type="GO" id="GO:0009307">
    <property type="term" value="P:DNA restriction-modification system"/>
    <property type="evidence" value="ECO:0007669"/>
    <property type="project" value="InterPro"/>
</dbReference>
<dbReference type="NCBIfam" id="TIGR00571">
    <property type="entry name" value="dam"/>
    <property type="match status" value="1"/>
</dbReference>
<accession>A0A1H4WUU3</accession>
<dbReference type="InterPro" id="IPR023095">
    <property type="entry name" value="Ade_MeTrfase_dom_2"/>
</dbReference>
<sequence>MKTPQPIPYQGSKRILAPTILNFFPDDAKRLIEPFAGSAAVSIAAAIKNKVSSFLINDVNEPLIKLIKEIVENPVELSDKYERLWQSQLGNEKSFFIEQRAKFNETKEPHIFLYVLARCIKGAVRYNSEGVFNQSADNRRRGKRPENMRKDVYLLSSLLKNKVKFQSLDYSEIFKSCTPNDIVYMDPPYQGTSGTKDHRYLSGLKYEDFVKNLRYLNDNSISYLISYDGKTGDKTYGIDLPKDLNLHKIMIEAGRSTQSTLLGNKEITFESLYLSESLMQRLPNNAPVVLSKYKQLELI</sequence>
<dbReference type="PANTHER" id="PTHR30481:SF3">
    <property type="entry name" value="DNA ADENINE METHYLASE"/>
    <property type="match status" value="1"/>
</dbReference>
<evidence type="ECO:0000256" key="1">
    <source>
        <dbReference type="ARBA" id="ARBA00006594"/>
    </source>
</evidence>
<proteinExistence type="inferred from homology"/>
<dbReference type="PIRSF" id="PIRSF000398">
    <property type="entry name" value="M_m6A_EcoRV"/>
    <property type="match status" value="1"/>
</dbReference>
<evidence type="ECO:0000256" key="4">
    <source>
        <dbReference type="ARBA" id="ARBA00022679"/>
    </source>
</evidence>
<dbReference type="InterPro" id="IPR002052">
    <property type="entry name" value="DNA_methylase_N6_adenine_CS"/>
</dbReference>
<dbReference type="PRINTS" id="PR00505">
    <property type="entry name" value="D12N6MTFRASE"/>
</dbReference>
<evidence type="ECO:0000256" key="3">
    <source>
        <dbReference type="ARBA" id="ARBA00022603"/>
    </source>
</evidence>
<evidence type="ECO:0000256" key="6">
    <source>
        <dbReference type="ARBA" id="ARBA00047942"/>
    </source>
</evidence>
<reference evidence="8 9" key="1">
    <citation type="submission" date="2016-10" db="EMBL/GenBank/DDBJ databases">
        <authorList>
            <person name="de Groot N.N."/>
        </authorList>
    </citation>
    <scope>NUCLEOTIDE SEQUENCE [LARGE SCALE GENOMIC DNA]</scope>
    <source>
        <strain evidence="8 9">MAR_2009_71</strain>
    </source>
</reference>
<dbReference type="RefSeq" id="WP_074674861.1">
    <property type="nucleotide sequence ID" value="NZ_FNTB01000002.1"/>
</dbReference>
<dbReference type="Proteomes" id="UP000183038">
    <property type="component" value="Unassembled WGS sequence"/>
</dbReference>
<evidence type="ECO:0000256" key="7">
    <source>
        <dbReference type="RuleBase" id="RU361257"/>
    </source>
</evidence>
<protein>
    <recommendedName>
        <fullName evidence="2 7">Site-specific DNA-methyltransferase (adenine-specific)</fullName>
        <ecNumber evidence="2 7">2.1.1.72</ecNumber>
    </recommendedName>
</protein>
<gene>
    <name evidence="8" type="ORF">SAMN05192540_4006</name>
</gene>
<dbReference type="Gene3D" id="1.10.1020.10">
    <property type="entry name" value="Adenine-specific Methyltransferase, Domain 2"/>
    <property type="match status" value="1"/>
</dbReference>
<comment type="catalytic activity">
    <reaction evidence="6 7">
        <text>a 2'-deoxyadenosine in DNA + S-adenosyl-L-methionine = an N(6)-methyl-2'-deoxyadenosine in DNA + S-adenosyl-L-homocysteine + H(+)</text>
        <dbReference type="Rhea" id="RHEA:15197"/>
        <dbReference type="Rhea" id="RHEA-COMP:12418"/>
        <dbReference type="Rhea" id="RHEA-COMP:12419"/>
        <dbReference type="ChEBI" id="CHEBI:15378"/>
        <dbReference type="ChEBI" id="CHEBI:57856"/>
        <dbReference type="ChEBI" id="CHEBI:59789"/>
        <dbReference type="ChEBI" id="CHEBI:90615"/>
        <dbReference type="ChEBI" id="CHEBI:90616"/>
        <dbReference type="EC" id="2.1.1.72"/>
    </reaction>
</comment>
<evidence type="ECO:0000313" key="9">
    <source>
        <dbReference type="Proteomes" id="UP000183038"/>
    </source>
</evidence>
<dbReference type="GO" id="GO:0043565">
    <property type="term" value="F:sequence-specific DNA binding"/>
    <property type="evidence" value="ECO:0007669"/>
    <property type="project" value="TreeGrafter"/>
</dbReference>
<evidence type="ECO:0000256" key="5">
    <source>
        <dbReference type="ARBA" id="ARBA00022691"/>
    </source>
</evidence>
<comment type="similarity">
    <text evidence="1 7">Belongs to the N(4)/N(6)-methyltransferase family.</text>
</comment>
<dbReference type="Gene3D" id="3.40.50.150">
    <property type="entry name" value="Vaccinia Virus protein VP39"/>
    <property type="match status" value="1"/>
</dbReference>
<keyword evidence="5 7" id="KW-0949">S-adenosyl-L-methionine</keyword>
<dbReference type="Pfam" id="PF02086">
    <property type="entry name" value="MethyltransfD12"/>
    <property type="match status" value="1"/>
</dbReference>
<name>A0A1H4WUU3_9FLAO</name>
<dbReference type="GO" id="GO:0032259">
    <property type="term" value="P:methylation"/>
    <property type="evidence" value="ECO:0007669"/>
    <property type="project" value="UniProtKB-KW"/>
</dbReference>
<dbReference type="AlphaFoldDB" id="A0A1H4WUU3"/>
<dbReference type="SUPFAM" id="SSF53335">
    <property type="entry name" value="S-adenosyl-L-methionine-dependent methyltransferases"/>
    <property type="match status" value="1"/>
</dbReference>
<keyword evidence="4 7" id="KW-0808">Transferase</keyword>
<dbReference type="OrthoDB" id="9805629at2"/>
<dbReference type="InterPro" id="IPR029063">
    <property type="entry name" value="SAM-dependent_MTases_sf"/>
</dbReference>
<dbReference type="InterPro" id="IPR012263">
    <property type="entry name" value="M_m6A_EcoRV"/>
</dbReference>
<dbReference type="InterPro" id="IPR012327">
    <property type="entry name" value="MeTrfase_D12"/>
</dbReference>
<organism evidence="8 9">
    <name type="scientific">Maribacter dokdonensis</name>
    <dbReference type="NCBI Taxonomy" id="320912"/>
    <lineage>
        <taxon>Bacteria</taxon>
        <taxon>Pseudomonadati</taxon>
        <taxon>Bacteroidota</taxon>
        <taxon>Flavobacteriia</taxon>
        <taxon>Flavobacteriales</taxon>
        <taxon>Flavobacteriaceae</taxon>
        <taxon>Maribacter</taxon>
    </lineage>
</organism>
<keyword evidence="3 7" id="KW-0489">Methyltransferase</keyword>
<evidence type="ECO:0000313" key="8">
    <source>
        <dbReference type="EMBL" id="SEC96498.1"/>
    </source>
</evidence>